<dbReference type="EMBL" id="JBCITM010000021">
    <property type="protein sequence ID" value="MEN1761812.1"/>
    <property type="molecule type" value="Genomic_DNA"/>
</dbReference>
<feature type="signal peptide" evidence="10">
    <location>
        <begin position="1"/>
        <end position="21"/>
    </location>
</feature>
<evidence type="ECO:0000256" key="6">
    <source>
        <dbReference type="ARBA" id="ARBA00022827"/>
    </source>
</evidence>
<dbReference type="PRINTS" id="PR00411">
    <property type="entry name" value="PNDRDTASEI"/>
</dbReference>
<dbReference type="Pfam" id="PF04205">
    <property type="entry name" value="FMN_bind"/>
    <property type="match status" value="1"/>
</dbReference>
<proteinExistence type="predicted"/>
<dbReference type="Gene3D" id="3.50.50.60">
    <property type="entry name" value="FAD/NAD(P)-binding domain"/>
    <property type="match status" value="2"/>
</dbReference>
<keyword evidence="13" id="KW-1185">Reference proteome</keyword>
<reference evidence="12 13" key="1">
    <citation type="submission" date="2024-04" db="EMBL/GenBank/DDBJ databases">
        <title>Genome sequencing and metabolic network reconstruction of aminoacids and betaine degradation by Anoxynatronum sibiricum.</title>
        <authorList>
            <person name="Detkova E.N."/>
            <person name="Boltjanskaja Y.V."/>
            <person name="Mardanov A.V."/>
            <person name="Kevbrin V."/>
        </authorList>
    </citation>
    <scope>NUCLEOTIDE SEQUENCE [LARGE SCALE GENOMIC DNA]</scope>
    <source>
        <strain evidence="12 13">Z-7981</strain>
    </source>
</reference>
<dbReference type="Gene3D" id="3.90.700.10">
    <property type="entry name" value="Succinate dehydrogenase/fumarate reductase flavoprotein, catalytic domain"/>
    <property type="match status" value="1"/>
</dbReference>
<dbReference type="Gene3D" id="3.90.1010.20">
    <property type="match status" value="1"/>
</dbReference>
<dbReference type="PANTHER" id="PTHR43400:SF10">
    <property type="entry name" value="3-OXOSTEROID 1-DEHYDROGENASE"/>
    <property type="match status" value="1"/>
</dbReference>
<evidence type="ECO:0000256" key="2">
    <source>
        <dbReference type="ARBA" id="ARBA00001974"/>
    </source>
</evidence>
<evidence type="ECO:0000256" key="9">
    <source>
        <dbReference type="SAM" id="MobiDB-lite"/>
    </source>
</evidence>
<comment type="cofactor">
    <cofactor evidence="1">
        <name>FMN</name>
        <dbReference type="ChEBI" id="CHEBI:58210"/>
    </cofactor>
</comment>
<evidence type="ECO:0000256" key="10">
    <source>
        <dbReference type="SAM" id="SignalP"/>
    </source>
</evidence>
<dbReference type="PANTHER" id="PTHR43400">
    <property type="entry name" value="FUMARATE REDUCTASE"/>
    <property type="match status" value="1"/>
</dbReference>
<dbReference type="InterPro" id="IPR027477">
    <property type="entry name" value="Succ_DH/fumarate_Rdtase_cat_sf"/>
</dbReference>
<gene>
    <name evidence="12" type="ORF">AAIG11_15095</name>
</gene>
<evidence type="ECO:0000256" key="1">
    <source>
        <dbReference type="ARBA" id="ARBA00001917"/>
    </source>
</evidence>
<evidence type="ECO:0000256" key="8">
    <source>
        <dbReference type="ARBA" id="ARBA00049922"/>
    </source>
</evidence>
<feature type="region of interest" description="Disordered" evidence="9">
    <location>
        <begin position="29"/>
        <end position="56"/>
    </location>
</feature>
<dbReference type="EC" id="1.3.99.33" evidence="3"/>
<dbReference type="SUPFAM" id="SSF56425">
    <property type="entry name" value="Succinate dehydrogenase/fumarate reductase flavoprotein, catalytic domain"/>
    <property type="match status" value="1"/>
</dbReference>
<feature type="chain" id="PRO_5045098868" description="Urocanate reductase" evidence="10">
    <location>
        <begin position="22"/>
        <end position="657"/>
    </location>
</feature>
<keyword evidence="6" id="KW-0274">FAD</keyword>
<evidence type="ECO:0000259" key="11">
    <source>
        <dbReference type="SMART" id="SM00900"/>
    </source>
</evidence>
<evidence type="ECO:0000256" key="4">
    <source>
        <dbReference type="ARBA" id="ARBA00015872"/>
    </source>
</evidence>
<evidence type="ECO:0000313" key="12">
    <source>
        <dbReference type="EMBL" id="MEN1761812.1"/>
    </source>
</evidence>
<keyword evidence="7" id="KW-0560">Oxidoreductase</keyword>
<evidence type="ECO:0000256" key="5">
    <source>
        <dbReference type="ARBA" id="ARBA00022630"/>
    </source>
</evidence>
<name>A0ABU9VXC2_9CLOT</name>
<accession>A0ABU9VXC2</accession>
<dbReference type="InterPro" id="IPR003953">
    <property type="entry name" value="FAD-dep_OxRdtase_2_FAD-bd"/>
</dbReference>
<dbReference type="SMART" id="SM00900">
    <property type="entry name" value="FMN_bind"/>
    <property type="match status" value="1"/>
</dbReference>
<keyword evidence="10" id="KW-0732">Signal</keyword>
<evidence type="ECO:0000256" key="3">
    <source>
        <dbReference type="ARBA" id="ARBA00013137"/>
    </source>
</evidence>
<dbReference type="Proteomes" id="UP001407405">
    <property type="component" value="Unassembled WGS sequence"/>
</dbReference>
<keyword evidence="5" id="KW-0285">Flavoprotein</keyword>
<dbReference type="InterPro" id="IPR050315">
    <property type="entry name" value="FAD-oxidoreductase_2"/>
</dbReference>
<protein>
    <recommendedName>
        <fullName evidence="4">Urocanate reductase</fullName>
        <ecNumber evidence="3">1.3.99.33</ecNumber>
    </recommendedName>
</protein>
<comment type="catalytic activity">
    <reaction evidence="8">
        <text>dihydrourocanate + A = urocanate + AH2</text>
        <dbReference type="Rhea" id="RHEA:36059"/>
        <dbReference type="ChEBI" id="CHEBI:13193"/>
        <dbReference type="ChEBI" id="CHEBI:17499"/>
        <dbReference type="ChEBI" id="CHEBI:27247"/>
        <dbReference type="ChEBI" id="CHEBI:72991"/>
        <dbReference type="EC" id="1.3.99.33"/>
    </reaction>
</comment>
<comment type="cofactor">
    <cofactor evidence="2">
        <name>FAD</name>
        <dbReference type="ChEBI" id="CHEBI:57692"/>
    </cofactor>
</comment>
<organism evidence="12 13">
    <name type="scientific">Anoxynatronum sibiricum</name>
    <dbReference type="NCBI Taxonomy" id="210623"/>
    <lineage>
        <taxon>Bacteria</taxon>
        <taxon>Bacillati</taxon>
        <taxon>Bacillota</taxon>
        <taxon>Clostridia</taxon>
        <taxon>Eubacteriales</taxon>
        <taxon>Clostridiaceae</taxon>
        <taxon>Anoxynatronum</taxon>
    </lineage>
</organism>
<sequence length="657" mass="70397">MKNRSTLALLLVIMMVVLMLAGCGAPATAPAPAEPAPEAPASPAETPAATDTPALSFTPGTYQAEVYGYLSYLTVETEFSDSAITAIRVLNHDETPELLALVEERMIPEIINHQSLAVDAVSGATKSSLAVVSAVGQCVQQAGGSTSDLAARKIPVVPGADEVYETDVVVVGVGASGFMAAHNAAASGAKVMAVEKGASVAVSNGVRVSGPFAVDTPVLQAQDSKLTVDKAFYHMMEYSKWGVNADLIRRSLEVSSEAVTQLMDMGYEFREADFRFETPFKKEYGGFHLILTPFAERVMIWEQQLAEDQVEVLYDTTGEKLLMDGDQVVGLEATRKDGTKVTIHADAVILATGGFIGSKDMINQYLSGAQINPAGGSLSTGDGINMALEAGAVLEKEFGLCLNEYGGTNSRATRSAKQDKYDQNSAFRLGVYGGLFVDAQGDRFMNEGMMVDYPMSFGSEPITRMSPYYAVVDQAYMDAMSTIGLYEHTRQKGAPDNWVIGEYYKGKIISNVFEDMEEGIQEGWAYKADTIEELAAQFGLDHLVETVEAYNAFCETGADAQFGKEAMYLTPIKEGPFYITQNQPSGWSTIGGVRVDASLRALNTDNKAIPGLYVIGADAGSLFVSPYYDIPGSYYGLAIDSGVIAGKEAAAYSKEKQ</sequence>
<feature type="domain" description="FMN-binding" evidence="11">
    <location>
        <begin position="68"/>
        <end position="142"/>
    </location>
</feature>
<comment type="caution">
    <text evidence="12">The sequence shown here is derived from an EMBL/GenBank/DDBJ whole genome shotgun (WGS) entry which is preliminary data.</text>
</comment>
<dbReference type="RefSeq" id="WP_343187097.1">
    <property type="nucleotide sequence ID" value="NZ_JBCITM010000021.1"/>
</dbReference>
<dbReference type="PROSITE" id="PS51257">
    <property type="entry name" value="PROKAR_LIPOPROTEIN"/>
    <property type="match status" value="1"/>
</dbReference>
<dbReference type="Pfam" id="PF00890">
    <property type="entry name" value="FAD_binding_2"/>
    <property type="match status" value="1"/>
</dbReference>
<feature type="compositionally biased region" description="Low complexity" evidence="9">
    <location>
        <begin position="41"/>
        <end position="54"/>
    </location>
</feature>
<evidence type="ECO:0000313" key="13">
    <source>
        <dbReference type="Proteomes" id="UP001407405"/>
    </source>
</evidence>
<dbReference type="InterPro" id="IPR036188">
    <property type="entry name" value="FAD/NAD-bd_sf"/>
</dbReference>
<dbReference type="SUPFAM" id="SSF51905">
    <property type="entry name" value="FAD/NAD(P)-binding domain"/>
    <property type="match status" value="1"/>
</dbReference>
<evidence type="ECO:0000256" key="7">
    <source>
        <dbReference type="ARBA" id="ARBA00023002"/>
    </source>
</evidence>
<dbReference type="InterPro" id="IPR007329">
    <property type="entry name" value="FMN-bd"/>
</dbReference>